<name>A0A512C9S1_9BACT</name>
<comment type="caution">
    <text evidence="2">The sequence shown here is derived from an EMBL/GenBank/DDBJ whole genome shotgun (WGS) entry which is preliminary data.</text>
</comment>
<organism evidence="2 3">
    <name type="scientific">Cyclobacterium qasimii</name>
    <dbReference type="NCBI Taxonomy" id="1350429"/>
    <lineage>
        <taxon>Bacteria</taxon>
        <taxon>Pseudomonadati</taxon>
        <taxon>Bacteroidota</taxon>
        <taxon>Cytophagia</taxon>
        <taxon>Cytophagales</taxon>
        <taxon>Cyclobacteriaceae</taxon>
        <taxon>Cyclobacterium</taxon>
    </lineage>
</organism>
<dbReference type="InterPro" id="IPR024775">
    <property type="entry name" value="DinB-like"/>
</dbReference>
<gene>
    <name evidence="2" type="ORF">CQA01_14950</name>
</gene>
<dbReference type="Pfam" id="PF12867">
    <property type="entry name" value="DinB_2"/>
    <property type="match status" value="1"/>
</dbReference>
<dbReference type="SUPFAM" id="SSF109854">
    <property type="entry name" value="DinB/YfiT-like putative metalloenzymes"/>
    <property type="match status" value="1"/>
</dbReference>
<dbReference type="Proteomes" id="UP000321301">
    <property type="component" value="Unassembled WGS sequence"/>
</dbReference>
<evidence type="ECO:0000259" key="1">
    <source>
        <dbReference type="Pfam" id="PF12867"/>
    </source>
</evidence>
<sequence length="184" mass="20825">METTKGLKIPKAGDYPLFYKRYVELASGKDLKALSDNQETVIKKLYGSLSKDQGMLSYGEGKWSFNELLGHITDTEKLMHFRALSISRGEKSNLPGFDQEVFVNNADFNNQTPEKLLSTFLMHRKLLWHFIDAIPVIQVENIGSVGSNPMSLSALIYIIFGHMEHHLEIIKKNYLPLIGLADPL</sequence>
<keyword evidence="3" id="KW-1185">Reference proteome</keyword>
<dbReference type="RefSeq" id="WP_020890605.1">
    <property type="nucleotide sequence ID" value="NZ_BJYV01000004.1"/>
</dbReference>
<proteinExistence type="predicted"/>
<evidence type="ECO:0000313" key="3">
    <source>
        <dbReference type="Proteomes" id="UP000321301"/>
    </source>
</evidence>
<dbReference type="EMBL" id="BJYV01000004">
    <property type="protein sequence ID" value="GEO20961.1"/>
    <property type="molecule type" value="Genomic_DNA"/>
</dbReference>
<dbReference type="AlphaFoldDB" id="A0A512C9S1"/>
<dbReference type="InterPro" id="IPR034660">
    <property type="entry name" value="DinB/YfiT-like"/>
</dbReference>
<evidence type="ECO:0000313" key="2">
    <source>
        <dbReference type="EMBL" id="GEO20961.1"/>
    </source>
</evidence>
<accession>A0A512C9S1</accession>
<reference evidence="2 3" key="1">
    <citation type="submission" date="2019-07" db="EMBL/GenBank/DDBJ databases">
        <title>Whole genome shotgun sequence of Cyclobacterium qasimii NBRC 106168.</title>
        <authorList>
            <person name="Hosoyama A."/>
            <person name="Uohara A."/>
            <person name="Ohji S."/>
            <person name="Ichikawa N."/>
        </authorList>
    </citation>
    <scope>NUCLEOTIDE SEQUENCE [LARGE SCALE GENOMIC DNA]</scope>
    <source>
        <strain evidence="2 3">NBRC 106168</strain>
    </source>
</reference>
<protein>
    <recommendedName>
        <fullName evidence="1">DinB-like domain-containing protein</fullName>
    </recommendedName>
</protein>
<dbReference type="Gene3D" id="1.20.120.450">
    <property type="entry name" value="dinb family like domain"/>
    <property type="match status" value="1"/>
</dbReference>
<feature type="domain" description="DinB-like" evidence="1">
    <location>
        <begin position="44"/>
        <end position="170"/>
    </location>
</feature>